<dbReference type="EMBL" id="CP106753">
    <property type="protein sequence ID" value="UXY14778.1"/>
    <property type="molecule type" value="Genomic_DNA"/>
</dbReference>
<proteinExistence type="predicted"/>
<evidence type="ECO:0000313" key="2">
    <source>
        <dbReference type="Proteomes" id="UP001061302"/>
    </source>
</evidence>
<keyword evidence="2" id="KW-1185">Reference proteome</keyword>
<dbReference type="Proteomes" id="UP001061302">
    <property type="component" value="Chromosome"/>
</dbReference>
<gene>
    <name evidence="1" type="ORF">N8I74_15855</name>
</gene>
<evidence type="ECO:0000313" key="1">
    <source>
        <dbReference type="EMBL" id="UXY14778.1"/>
    </source>
</evidence>
<protein>
    <submittedName>
        <fullName evidence="1">Uncharacterized protein</fullName>
    </submittedName>
</protein>
<organism evidence="1 2">
    <name type="scientific">Chitiniphilus purpureus</name>
    <dbReference type="NCBI Taxonomy" id="2981137"/>
    <lineage>
        <taxon>Bacteria</taxon>
        <taxon>Pseudomonadati</taxon>
        <taxon>Pseudomonadota</taxon>
        <taxon>Betaproteobacteria</taxon>
        <taxon>Neisseriales</taxon>
        <taxon>Chitinibacteraceae</taxon>
        <taxon>Chitiniphilus</taxon>
    </lineage>
</organism>
<dbReference type="RefSeq" id="WP_263124086.1">
    <property type="nucleotide sequence ID" value="NZ_CP106753.1"/>
</dbReference>
<reference evidence="1" key="1">
    <citation type="submission" date="2022-10" db="EMBL/GenBank/DDBJ databases">
        <title>Chitiniphilus purpureus sp. nov., a novel chitin-degrading bacterium isolated from crawfish pond sediment.</title>
        <authorList>
            <person name="Li K."/>
        </authorList>
    </citation>
    <scope>NUCLEOTIDE SEQUENCE</scope>
    <source>
        <strain evidence="1">CD1</strain>
    </source>
</reference>
<accession>A0ABY6DKL2</accession>
<sequence length="55" mass="6644">MKYLLLAVVVAAVAVCSRRVTWSKTSDGWHRISYDSDRDNWRDWFRAWRDKRGQK</sequence>
<name>A0ABY6DKL2_9NEIS</name>